<dbReference type="InterPro" id="IPR012337">
    <property type="entry name" value="RNaseH-like_sf"/>
</dbReference>
<organism evidence="15 16">
    <name type="scientific">Candidatus Kaiserbacteria bacterium RIFCSPLOWO2_01_FULL_50_24</name>
    <dbReference type="NCBI Taxonomy" id="1798507"/>
    <lineage>
        <taxon>Bacteria</taxon>
        <taxon>Candidatus Kaiseribacteriota</taxon>
    </lineage>
</organism>
<comment type="cofactor">
    <cofactor evidence="13">
        <name>Mg(2+)</name>
        <dbReference type="ChEBI" id="CHEBI:18420"/>
    </cofactor>
    <text evidence="13">Binds 2 Mg(2+) ion per subunit.</text>
</comment>
<protein>
    <recommendedName>
        <fullName evidence="13 14">Crossover junction endodeoxyribonuclease RuvC</fullName>
        <ecNumber evidence="13 14">3.1.21.10</ecNumber>
    </recommendedName>
    <alternativeName>
        <fullName evidence="13">Holliday junction nuclease RuvC</fullName>
    </alternativeName>
    <alternativeName>
        <fullName evidence="13">Holliday junction resolvase RuvC</fullName>
    </alternativeName>
</protein>
<dbReference type="PANTHER" id="PTHR30194:SF3">
    <property type="entry name" value="CROSSOVER JUNCTION ENDODEOXYRIBONUCLEASE RUVC"/>
    <property type="match status" value="1"/>
</dbReference>
<dbReference type="AlphaFoldDB" id="A0A1F6ERA5"/>
<evidence type="ECO:0000256" key="1">
    <source>
        <dbReference type="ARBA" id="ARBA00009518"/>
    </source>
</evidence>
<dbReference type="CDD" id="cd16962">
    <property type="entry name" value="RuvC"/>
    <property type="match status" value="1"/>
</dbReference>
<reference evidence="15 16" key="1">
    <citation type="journal article" date="2016" name="Nat. Commun.">
        <title>Thousands of microbial genomes shed light on interconnected biogeochemical processes in an aquifer system.</title>
        <authorList>
            <person name="Anantharaman K."/>
            <person name="Brown C.T."/>
            <person name="Hug L.A."/>
            <person name="Sharon I."/>
            <person name="Castelle C.J."/>
            <person name="Probst A.J."/>
            <person name="Thomas B.C."/>
            <person name="Singh A."/>
            <person name="Wilkins M.J."/>
            <person name="Karaoz U."/>
            <person name="Brodie E.L."/>
            <person name="Williams K.H."/>
            <person name="Hubbard S.S."/>
            <person name="Banfield J.F."/>
        </authorList>
    </citation>
    <scope>NUCLEOTIDE SEQUENCE [LARGE SCALE GENOMIC DNA]</scope>
</reference>
<keyword evidence="2 13" id="KW-0963">Cytoplasm</keyword>
<dbReference type="Gene3D" id="3.30.420.10">
    <property type="entry name" value="Ribonuclease H-like superfamily/Ribonuclease H"/>
    <property type="match status" value="1"/>
</dbReference>
<evidence type="ECO:0000313" key="16">
    <source>
        <dbReference type="Proteomes" id="UP000178587"/>
    </source>
</evidence>
<dbReference type="GO" id="GO:0003677">
    <property type="term" value="F:DNA binding"/>
    <property type="evidence" value="ECO:0007669"/>
    <property type="project" value="UniProtKB-KW"/>
</dbReference>
<keyword evidence="4 13" id="KW-0479">Metal-binding</keyword>
<dbReference type="GO" id="GO:0000287">
    <property type="term" value="F:magnesium ion binding"/>
    <property type="evidence" value="ECO:0007669"/>
    <property type="project" value="UniProtKB-UniRule"/>
</dbReference>
<dbReference type="Pfam" id="PF02075">
    <property type="entry name" value="RuvC"/>
    <property type="match status" value="1"/>
</dbReference>
<evidence type="ECO:0000256" key="9">
    <source>
        <dbReference type="ARBA" id="ARBA00023125"/>
    </source>
</evidence>
<feature type="binding site" evidence="13">
    <location>
        <position position="140"/>
    </location>
    <ligand>
        <name>Mg(2+)</name>
        <dbReference type="ChEBI" id="CHEBI:18420"/>
        <label>1</label>
    </ligand>
</feature>
<dbReference type="EC" id="3.1.21.10" evidence="13 14"/>
<keyword evidence="8 13" id="KW-0460">Magnesium</keyword>
<comment type="subcellular location">
    <subcellularLocation>
        <location evidence="13">Cytoplasm</location>
    </subcellularLocation>
</comment>
<keyword evidence="5 13" id="KW-0255">Endonuclease</keyword>
<keyword evidence="9 13" id="KW-0238">DNA-binding</keyword>
<gene>
    <name evidence="13" type="primary">ruvC</name>
    <name evidence="15" type="ORF">A3A34_01575</name>
</gene>
<dbReference type="Proteomes" id="UP000178587">
    <property type="component" value="Unassembled WGS sequence"/>
</dbReference>
<evidence type="ECO:0000256" key="5">
    <source>
        <dbReference type="ARBA" id="ARBA00022759"/>
    </source>
</evidence>
<keyword evidence="3 13" id="KW-0540">Nuclease</keyword>
<keyword evidence="6 13" id="KW-0227">DNA damage</keyword>
<feature type="binding site" evidence="13">
    <location>
        <position position="67"/>
    </location>
    <ligand>
        <name>Mg(2+)</name>
        <dbReference type="ChEBI" id="CHEBI:18420"/>
        <label>2</label>
    </ligand>
</feature>
<dbReference type="EMBL" id="MFLU01000002">
    <property type="protein sequence ID" value="OGG76161.1"/>
    <property type="molecule type" value="Genomic_DNA"/>
</dbReference>
<feature type="active site" evidence="13">
    <location>
        <position position="140"/>
    </location>
</feature>
<dbReference type="GO" id="GO:0008821">
    <property type="term" value="F:crossover junction DNA endonuclease activity"/>
    <property type="evidence" value="ECO:0007669"/>
    <property type="project" value="UniProtKB-UniRule"/>
</dbReference>
<proteinExistence type="inferred from homology"/>
<dbReference type="PRINTS" id="PR00696">
    <property type="entry name" value="RSOLVASERUVC"/>
</dbReference>
<evidence type="ECO:0000256" key="12">
    <source>
        <dbReference type="ARBA" id="ARBA00029354"/>
    </source>
</evidence>
<dbReference type="HAMAP" id="MF_00034">
    <property type="entry name" value="RuvC"/>
    <property type="match status" value="1"/>
</dbReference>
<keyword evidence="11 13" id="KW-0234">DNA repair</keyword>
<keyword evidence="7 13" id="KW-0378">Hydrolase</keyword>
<sequence>MKILGIDPGYGRCGIAVVEKENGRETLLHSACIETSAKKEFPERLAKVIKECSLLIKKHRPDVMALEKLFFTKNQKTAMRVAEVRGAIISEATKHSLPVHEYTPNEIKSAVASSGNASKQQVAAMLKLLLKIEKEVKYDDEWDAIAVAMTHLAVDRATTPRTKNLT</sequence>
<evidence type="ECO:0000256" key="2">
    <source>
        <dbReference type="ARBA" id="ARBA00022490"/>
    </source>
</evidence>
<dbReference type="FunFam" id="3.30.420.10:FF:000002">
    <property type="entry name" value="Crossover junction endodeoxyribonuclease RuvC"/>
    <property type="match status" value="1"/>
</dbReference>
<evidence type="ECO:0000256" key="14">
    <source>
        <dbReference type="NCBIfam" id="TIGR00228"/>
    </source>
</evidence>
<dbReference type="InterPro" id="IPR002176">
    <property type="entry name" value="X-over_junc_endoDNase_RuvC"/>
</dbReference>
<evidence type="ECO:0000256" key="3">
    <source>
        <dbReference type="ARBA" id="ARBA00022722"/>
    </source>
</evidence>
<evidence type="ECO:0000256" key="10">
    <source>
        <dbReference type="ARBA" id="ARBA00023172"/>
    </source>
</evidence>
<dbReference type="GO" id="GO:0005737">
    <property type="term" value="C:cytoplasm"/>
    <property type="evidence" value="ECO:0007669"/>
    <property type="project" value="UniProtKB-SubCell"/>
</dbReference>
<comment type="similarity">
    <text evidence="1 13">Belongs to the RuvC family.</text>
</comment>
<comment type="subunit">
    <text evidence="13">Homodimer which binds Holliday junction (HJ) DNA. The HJ becomes 2-fold symmetrical on binding to RuvC with unstacked arms; it has a different conformation from HJ DNA in complex with RuvA. In the full resolvosome a probable DNA-RuvA(4)-RuvB(12)-RuvC(2) complex forms which resolves the HJ.</text>
</comment>
<dbReference type="InterPro" id="IPR036397">
    <property type="entry name" value="RNaseH_sf"/>
</dbReference>
<comment type="function">
    <text evidence="13">The RuvA-RuvB-RuvC complex processes Holliday junction (HJ) DNA during genetic recombination and DNA repair. Endonuclease that resolves HJ intermediates. Cleaves cruciform DNA by making single-stranded nicks across the HJ at symmetrical positions within the homologous arms, yielding a 5'-phosphate and a 3'-hydroxyl group; requires a central core of homology in the junction. The consensus cleavage sequence is 5'-(A/T)TT(C/G)-3'. Cleavage occurs on the 3'-side of the TT dinucleotide at the point of strand exchange. HJ branch migration catalyzed by RuvA-RuvB allows RuvC to scan DNA until it finds its consensus sequence, where it cleaves and resolves the cruciform DNA.</text>
</comment>
<dbReference type="GO" id="GO:0048476">
    <property type="term" value="C:Holliday junction resolvase complex"/>
    <property type="evidence" value="ECO:0007669"/>
    <property type="project" value="UniProtKB-UniRule"/>
</dbReference>
<dbReference type="PANTHER" id="PTHR30194">
    <property type="entry name" value="CROSSOVER JUNCTION ENDODEOXYRIBONUCLEASE RUVC"/>
    <property type="match status" value="1"/>
</dbReference>
<dbReference type="NCBIfam" id="NF000711">
    <property type="entry name" value="PRK00039.2-1"/>
    <property type="match status" value="1"/>
</dbReference>
<dbReference type="STRING" id="1798507.A3A34_01575"/>
<feature type="active site" evidence="13">
    <location>
        <position position="67"/>
    </location>
</feature>
<evidence type="ECO:0000256" key="6">
    <source>
        <dbReference type="ARBA" id="ARBA00022763"/>
    </source>
</evidence>
<keyword evidence="10 13" id="KW-0233">DNA recombination</keyword>
<feature type="binding site" evidence="13">
    <location>
        <position position="7"/>
    </location>
    <ligand>
        <name>Mg(2+)</name>
        <dbReference type="ChEBI" id="CHEBI:18420"/>
        <label>1</label>
    </ligand>
</feature>
<dbReference type="GO" id="GO:0006310">
    <property type="term" value="P:DNA recombination"/>
    <property type="evidence" value="ECO:0007669"/>
    <property type="project" value="UniProtKB-UniRule"/>
</dbReference>
<evidence type="ECO:0000256" key="8">
    <source>
        <dbReference type="ARBA" id="ARBA00022842"/>
    </source>
</evidence>
<name>A0A1F6ERA5_9BACT</name>
<comment type="caution">
    <text evidence="15">The sequence shown here is derived from an EMBL/GenBank/DDBJ whole genome shotgun (WGS) entry which is preliminary data.</text>
</comment>
<comment type="catalytic activity">
    <reaction evidence="12 13">
        <text>Endonucleolytic cleavage at a junction such as a reciprocal single-stranded crossover between two homologous DNA duplexes (Holliday junction).</text>
        <dbReference type="EC" id="3.1.21.10"/>
    </reaction>
</comment>
<dbReference type="SUPFAM" id="SSF53098">
    <property type="entry name" value="Ribonuclease H-like"/>
    <property type="match status" value="1"/>
</dbReference>
<evidence type="ECO:0000256" key="4">
    <source>
        <dbReference type="ARBA" id="ARBA00022723"/>
    </source>
</evidence>
<dbReference type="NCBIfam" id="TIGR00228">
    <property type="entry name" value="ruvC"/>
    <property type="match status" value="1"/>
</dbReference>
<feature type="active site" evidence="13">
    <location>
        <position position="7"/>
    </location>
</feature>
<evidence type="ECO:0000313" key="15">
    <source>
        <dbReference type="EMBL" id="OGG76161.1"/>
    </source>
</evidence>
<evidence type="ECO:0000256" key="11">
    <source>
        <dbReference type="ARBA" id="ARBA00023204"/>
    </source>
</evidence>
<evidence type="ECO:0000256" key="7">
    <source>
        <dbReference type="ARBA" id="ARBA00022801"/>
    </source>
</evidence>
<accession>A0A1F6ERA5</accession>
<dbReference type="GO" id="GO:0006281">
    <property type="term" value="P:DNA repair"/>
    <property type="evidence" value="ECO:0007669"/>
    <property type="project" value="UniProtKB-UniRule"/>
</dbReference>
<evidence type="ECO:0000256" key="13">
    <source>
        <dbReference type="HAMAP-Rule" id="MF_00034"/>
    </source>
</evidence>